<comment type="caution">
    <text evidence="1">The sequence shown here is derived from an EMBL/GenBank/DDBJ whole genome shotgun (WGS) entry which is preliminary data.</text>
</comment>
<evidence type="ECO:0000313" key="1">
    <source>
        <dbReference type="EMBL" id="KAG0486702.1"/>
    </source>
</evidence>
<evidence type="ECO:0000313" key="2">
    <source>
        <dbReference type="Proteomes" id="UP000639772"/>
    </source>
</evidence>
<accession>A0A835RIP0</accession>
<dbReference type="Proteomes" id="UP000639772">
    <property type="component" value="Unassembled WGS sequence"/>
</dbReference>
<protein>
    <submittedName>
        <fullName evidence="1">Uncharacterized protein</fullName>
    </submittedName>
</protein>
<gene>
    <name evidence="1" type="ORF">HPP92_008797</name>
</gene>
<dbReference type="EMBL" id="JADCNM010000004">
    <property type="protein sequence ID" value="KAG0486702.1"/>
    <property type="molecule type" value="Genomic_DNA"/>
</dbReference>
<dbReference type="AlphaFoldDB" id="A0A835RIP0"/>
<sequence>MTNSSTILARHVFAMFLNQHTVVAFVEIFSSSVQTIEHNCFDSSGRTGLLISHKKESKHRGDIRKKPSSLCFNPRLSIVYLLNSKEEEMEKTEAFLQVQLVSSLLSCNATTVGTTSSLQEPSRLSVPN</sequence>
<name>A0A835RIP0_VANPL</name>
<organism evidence="1 2">
    <name type="scientific">Vanilla planifolia</name>
    <name type="common">Vanilla</name>
    <dbReference type="NCBI Taxonomy" id="51239"/>
    <lineage>
        <taxon>Eukaryota</taxon>
        <taxon>Viridiplantae</taxon>
        <taxon>Streptophyta</taxon>
        <taxon>Embryophyta</taxon>
        <taxon>Tracheophyta</taxon>
        <taxon>Spermatophyta</taxon>
        <taxon>Magnoliopsida</taxon>
        <taxon>Liliopsida</taxon>
        <taxon>Asparagales</taxon>
        <taxon>Orchidaceae</taxon>
        <taxon>Vanilloideae</taxon>
        <taxon>Vanilleae</taxon>
        <taxon>Vanilla</taxon>
    </lineage>
</organism>
<reference evidence="1 2" key="1">
    <citation type="journal article" date="2020" name="Nat. Food">
        <title>A phased Vanilla planifolia genome enables genetic improvement of flavour and production.</title>
        <authorList>
            <person name="Hasing T."/>
            <person name="Tang H."/>
            <person name="Brym M."/>
            <person name="Khazi F."/>
            <person name="Huang T."/>
            <person name="Chambers A.H."/>
        </authorList>
    </citation>
    <scope>NUCLEOTIDE SEQUENCE [LARGE SCALE GENOMIC DNA]</scope>
    <source>
        <tissue evidence="1">Leaf</tissue>
    </source>
</reference>
<proteinExistence type="predicted"/>